<dbReference type="InterPro" id="IPR029068">
    <property type="entry name" value="Glyas_Bleomycin-R_OHBP_Dase"/>
</dbReference>
<accession>A0A1M5RHP2</accession>
<dbReference type="PROSITE" id="PS51819">
    <property type="entry name" value="VOC"/>
    <property type="match status" value="1"/>
</dbReference>
<dbReference type="InterPro" id="IPR004360">
    <property type="entry name" value="Glyas_Fos-R_dOase_dom"/>
</dbReference>
<evidence type="ECO:0000259" key="1">
    <source>
        <dbReference type="PROSITE" id="PS51819"/>
    </source>
</evidence>
<reference evidence="3" key="1">
    <citation type="submission" date="2016-11" db="EMBL/GenBank/DDBJ databases">
        <authorList>
            <person name="Varghese N."/>
            <person name="Submissions S."/>
        </authorList>
    </citation>
    <scope>NUCLEOTIDE SEQUENCE [LARGE SCALE GENOMIC DNA]</scope>
    <source>
        <strain evidence="3">DSM 28223</strain>
    </source>
</reference>
<keyword evidence="3" id="KW-1185">Reference proteome</keyword>
<dbReference type="Gene3D" id="3.10.180.10">
    <property type="entry name" value="2,3-Dihydroxybiphenyl 1,2-Dioxygenase, domain 1"/>
    <property type="match status" value="1"/>
</dbReference>
<dbReference type="OrthoDB" id="9798430at2"/>
<sequence>MIFRYNILYVEDVPATLKFYKTAFGFEIGFLHDSNDYGELVTGETKLAFSAKSLMRSLGKTPGEASSQSPVFELAFETDDVDGDFAKAVAAGAQPVSEPSDQPWGQRISYVTDPNGFLIEICSPVAG</sequence>
<dbReference type="EMBL" id="FQWM01000004">
    <property type="protein sequence ID" value="SHH25852.1"/>
    <property type="molecule type" value="Genomic_DNA"/>
</dbReference>
<organism evidence="2 3">
    <name type="scientific">Cognatishimia maritima</name>
    <dbReference type="NCBI Taxonomy" id="870908"/>
    <lineage>
        <taxon>Bacteria</taxon>
        <taxon>Pseudomonadati</taxon>
        <taxon>Pseudomonadota</taxon>
        <taxon>Alphaproteobacteria</taxon>
        <taxon>Rhodobacterales</taxon>
        <taxon>Paracoccaceae</taxon>
        <taxon>Cognatishimia</taxon>
    </lineage>
</organism>
<protein>
    <submittedName>
        <fullName evidence="2">Uncharacterized conserved protein PhnB, glyoxalase superfamily</fullName>
    </submittedName>
</protein>
<feature type="domain" description="VOC" evidence="1">
    <location>
        <begin position="2"/>
        <end position="124"/>
    </location>
</feature>
<dbReference type="AlphaFoldDB" id="A0A1M5RHP2"/>
<name>A0A1M5RHP2_9RHOB</name>
<dbReference type="InterPro" id="IPR037523">
    <property type="entry name" value="VOC_core"/>
</dbReference>
<dbReference type="Proteomes" id="UP000184211">
    <property type="component" value="Unassembled WGS sequence"/>
</dbReference>
<dbReference type="CDD" id="cd07264">
    <property type="entry name" value="VOC_like"/>
    <property type="match status" value="1"/>
</dbReference>
<dbReference type="SUPFAM" id="SSF54593">
    <property type="entry name" value="Glyoxalase/Bleomycin resistance protein/Dihydroxybiphenyl dioxygenase"/>
    <property type="match status" value="1"/>
</dbReference>
<gene>
    <name evidence="2" type="ORF">SAMN04488044_2204</name>
</gene>
<evidence type="ECO:0000313" key="2">
    <source>
        <dbReference type="EMBL" id="SHH25852.1"/>
    </source>
</evidence>
<evidence type="ECO:0000313" key="3">
    <source>
        <dbReference type="Proteomes" id="UP000184211"/>
    </source>
</evidence>
<dbReference type="PANTHER" id="PTHR34109:SF4">
    <property type="entry name" value="LYASE"/>
    <property type="match status" value="1"/>
</dbReference>
<dbReference type="STRING" id="870908.SAMN04488044_2204"/>
<dbReference type="Pfam" id="PF00903">
    <property type="entry name" value="Glyoxalase"/>
    <property type="match status" value="1"/>
</dbReference>
<proteinExistence type="predicted"/>
<dbReference type="PANTHER" id="PTHR34109">
    <property type="entry name" value="BNAUNNG04460D PROTEIN-RELATED"/>
    <property type="match status" value="1"/>
</dbReference>
<dbReference type="RefSeq" id="WP_072793087.1">
    <property type="nucleotide sequence ID" value="NZ_FQWM01000004.1"/>
</dbReference>